<proteinExistence type="predicted"/>
<organism evidence="2 3">
    <name type="scientific">Rhizomicrobium electricum</name>
    <dbReference type="NCBI Taxonomy" id="480070"/>
    <lineage>
        <taxon>Bacteria</taxon>
        <taxon>Pseudomonadati</taxon>
        <taxon>Pseudomonadota</taxon>
        <taxon>Alphaproteobacteria</taxon>
        <taxon>Micropepsales</taxon>
        <taxon>Micropepsaceae</taxon>
        <taxon>Rhizomicrobium</taxon>
    </lineage>
</organism>
<feature type="signal peptide" evidence="1">
    <location>
        <begin position="1"/>
        <end position="18"/>
    </location>
</feature>
<dbReference type="EMBL" id="BAAADD010000001">
    <property type="protein sequence ID" value="GAA0558395.1"/>
    <property type="molecule type" value="Genomic_DNA"/>
</dbReference>
<protein>
    <submittedName>
        <fullName evidence="2">Uncharacterized protein</fullName>
    </submittedName>
</protein>
<evidence type="ECO:0000313" key="2">
    <source>
        <dbReference type="EMBL" id="GAA0558395.1"/>
    </source>
</evidence>
<dbReference type="Proteomes" id="UP001499951">
    <property type="component" value="Unassembled WGS sequence"/>
</dbReference>
<sequence length="126" mass="13124">MLVRALLGLAVFTGAALAFPAAIHDDPAGGGSSVPELKRGASLDVACPKVEQVEADAVRVVMYPGRDDTSSGVAGVLVTERTIAPGVVHVRLPDIPDLRDHVVWVKVIYSGAGGNHFCDAGRIRLT</sequence>
<feature type="chain" id="PRO_5046375710" evidence="1">
    <location>
        <begin position="19"/>
        <end position="126"/>
    </location>
</feature>
<accession>A0ABP3P5K4</accession>
<gene>
    <name evidence="2" type="ORF">GCM10008942_03590</name>
</gene>
<comment type="caution">
    <text evidence="2">The sequence shown here is derived from an EMBL/GenBank/DDBJ whole genome shotgun (WGS) entry which is preliminary data.</text>
</comment>
<keyword evidence="3" id="KW-1185">Reference proteome</keyword>
<reference evidence="3" key="1">
    <citation type="journal article" date="2019" name="Int. J. Syst. Evol. Microbiol.">
        <title>The Global Catalogue of Microorganisms (GCM) 10K type strain sequencing project: providing services to taxonomists for standard genome sequencing and annotation.</title>
        <authorList>
            <consortium name="The Broad Institute Genomics Platform"/>
            <consortium name="The Broad Institute Genome Sequencing Center for Infectious Disease"/>
            <person name="Wu L."/>
            <person name="Ma J."/>
        </authorList>
    </citation>
    <scope>NUCLEOTIDE SEQUENCE [LARGE SCALE GENOMIC DNA]</scope>
    <source>
        <strain evidence="3">JCM 15089</strain>
    </source>
</reference>
<evidence type="ECO:0000256" key="1">
    <source>
        <dbReference type="SAM" id="SignalP"/>
    </source>
</evidence>
<keyword evidence="1" id="KW-0732">Signal</keyword>
<name>A0ABP3P5K4_9PROT</name>
<dbReference type="RefSeq" id="WP_166930881.1">
    <property type="nucleotide sequence ID" value="NZ_BAAADD010000001.1"/>
</dbReference>
<evidence type="ECO:0000313" key="3">
    <source>
        <dbReference type="Proteomes" id="UP001499951"/>
    </source>
</evidence>